<evidence type="ECO:0000313" key="2">
    <source>
        <dbReference type="Proteomes" id="UP000310158"/>
    </source>
</evidence>
<gene>
    <name evidence="1" type="ORF">EW146_g8837</name>
</gene>
<protein>
    <submittedName>
        <fullName evidence="1">Uncharacterized protein</fullName>
    </submittedName>
</protein>
<name>A0A4S4LB69_9AGAM</name>
<reference evidence="1 2" key="1">
    <citation type="submission" date="2019-02" db="EMBL/GenBank/DDBJ databases">
        <title>Genome sequencing of the rare red list fungi Bondarzewia mesenterica.</title>
        <authorList>
            <person name="Buettner E."/>
            <person name="Kellner H."/>
        </authorList>
    </citation>
    <scope>NUCLEOTIDE SEQUENCE [LARGE SCALE GENOMIC DNA]</scope>
    <source>
        <strain evidence="1 2">DSM 108281</strain>
    </source>
</reference>
<accession>A0A4S4LB69</accession>
<dbReference type="Proteomes" id="UP000310158">
    <property type="component" value="Unassembled WGS sequence"/>
</dbReference>
<sequence>MFVKPSRQLAIFGKPPEAVLHDRKHRRGNSSNTTAVATTTPTTLATPATLDYTFIESAAIALTKEELDYFSYTAIPSSSLPIEHYSVDWSIYGLSCDVAAPLTLDAPYFFDSGSSCHISPSHDDQVDFTPITPRAICSINGSAVYAHIHSSHLGQPSLQHER</sequence>
<dbReference type="AlphaFoldDB" id="A0A4S4LB69"/>
<proteinExistence type="predicted"/>
<evidence type="ECO:0000313" key="1">
    <source>
        <dbReference type="EMBL" id="THH08934.1"/>
    </source>
</evidence>
<comment type="caution">
    <text evidence="1">The sequence shown here is derived from an EMBL/GenBank/DDBJ whole genome shotgun (WGS) entry which is preliminary data.</text>
</comment>
<dbReference type="EMBL" id="SGPL01000665">
    <property type="protein sequence ID" value="THH08934.1"/>
    <property type="molecule type" value="Genomic_DNA"/>
</dbReference>
<keyword evidence="2" id="KW-1185">Reference proteome</keyword>
<organism evidence="1 2">
    <name type="scientific">Bondarzewia mesenterica</name>
    <dbReference type="NCBI Taxonomy" id="1095465"/>
    <lineage>
        <taxon>Eukaryota</taxon>
        <taxon>Fungi</taxon>
        <taxon>Dikarya</taxon>
        <taxon>Basidiomycota</taxon>
        <taxon>Agaricomycotina</taxon>
        <taxon>Agaricomycetes</taxon>
        <taxon>Russulales</taxon>
        <taxon>Bondarzewiaceae</taxon>
        <taxon>Bondarzewia</taxon>
    </lineage>
</organism>